<sequence length="32" mass="3810">IWYFSSLKRTTKTSALLFAQWPLTADCWKFSL</sequence>
<organism evidence="1 2">
    <name type="scientific">Oryza sativa subsp. japonica</name>
    <name type="common">Rice</name>
    <dbReference type="NCBI Taxonomy" id="39947"/>
    <lineage>
        <taxon>Eukaryota</taxon>
        <taxon>Viridiplantae</taxon>
        <taxon>Streptophyta</taxon>
        <taxon>Embryophyta</taxon>
        <taxon>Tracheophyta</taxon>
        <taxon>Spermatophyta</taxon>
        <taxon>Magnoliopsida</taxon>
        <taxon>Liliopsida</taxon>
        <taxon>Poales</taxon>
        <taxon>Poaceae</taxon>
        <taxon>BOP clade</taxon>
        <taxon>Oryzoideae</taxon>
        <taxon>Oryzeae</taxon>
        <taxon>Oryzinae</taxon>
        <taxon>Oryza</taxon>
        <taxon>Oryza sativa</taxon>
    </lineage>
</organism>
<reference evidence="2" key="1">
    <citation type="journal article" date="2005" name="Nature">
        <title>The map-based sequence of the rice genome.</title>
        <authorList>
            <consortium name="International rice genome sequencing project (IRGSP)"/>
            <person name="Matsumoto T."/>
            <person name="Wu J."/>
            <person name="Kanamori H."/>
            <person name="Katayose Y."/>
            <person name="Fujisawa M."/>
            <person name="Namiki N."/>
            <person name="Mizuno H."/>
            <person name="Yamamoto K."/>
            <person name="Antonio B.A."/>
            <person name="Baba T."/>
            <person name="Sakata K."/>
            <person name="Nagamura Y."/>
            <person name="Aoki H."/>
            <person name="Arikawa K."/>
            <person name="Arita K."/>
            <person name="Bito T."/>
            <person name="Chiden Y."/>
            <person name="Fujitsuka N."/>
            <person name="Fukunaka R."/>
            <person name="Hamada M."/>
            <person name="Harada C."/>
            <person name="Hayashi A."/>
            <person name="Hijishita S."/>
            <person name="Honda M."/>
            <person name="Hosokawa S."/>
            <person name="Ichikawa Y."/>
            <person name="Idonuma A."/>
            <person name="Iijima M."/>
            <person name="Ikeda M."/>
            <person name="Ikeno M."/>
            <person name="Ito K."/>
            <person name="Ito S."/>
            <person name="Ito T."/>
            <person name="Ito Y."/>
            <person name="Ito Y."/>
            <person name="Iwabuchi A."/>
            <person name="Kamiya K."/>
            <person name="Karasawa W."/>
            <person name="Kurita K."/>
            <person name="Katagiri S."/>
            <person name="Kikuta A."/>
            <person name="Kobayashi H."/>
            <person name="Kobayashi N."/>
            <person name="Machita K."/>
            <person name="Maehara T."/>
            <person name="Masukawa M."/>
            <person name="Mizubayashi T."/>
            <person name="Mukai Y."/>
            <person name="Nagasaki H."/>
            <person name="Nagata Y."/>
            <person name="Naito S."/>
            <person name="Nakashima M."/>
            <person name="Nakama Y."/>
            <person name="Nakamichi Y."/>
            <person name="Nakamura M."/>
            <person name="Meguro A."/>
            <person name="Negishi M."/>
            <person name="Ohta I."/>
            <person name="Ohta T."/>
            <person name="Okamoto M."/>
            <person name="Ono N."/>
            <person name="Saji S."/>
            <person name="Sakaguchi M."/>
            <person name="Sakai K."/>
            <person name="Shibata M."/>
            <person name="Shimokawa T."/>
            <person name="Song J."/>
            <person name="Takazaki Y."/>
            <person name="Terasawa K."/>
            <person name="Tsugane M."/>
            <person name="Tsuji K."/>
            <person name="Ueda S."/>
            <person name="Waki K."/>
            <person name="Yamagata H."/>
            <person name="Yamamoto M."/>
            <person name="Yamamoto S."/>
            <person name="Yamane H."/>
            <person name="Yoshiki S."/>
            <person name="Yoshihara R."/>
            <person name="Yukawa K."/>
            <person name="Zhong H."/>
            <person name="Yano M."/>
            <person name="Yuan Q."/>
            <person name="Ouyang S."/>
            <person name="Liu J."/>
            <person name="Jones K.M."/>
            <person name="Gansberger K."/>
            <person name="Moffat K."/>
            <person name="Hill J."/>
            <person name="Bera J."/>
            <person name="Fadrosh D."/>
            <person name="Jin S."/>
            <person name="Johri S."/>
            <person name="Kim M."/>
            <person name="Overton L."/>
            <person name="Reardon M."/>
            <person name="Tsitrin T."/>
            <person name="Vuong H."/>
            <person name="Weaver B."/>
            <person name="Ciecko A."/>
            <person name="Tallon L."/>
            <person name="Jackson J."/>
            <person name="Pai G."/>
            <person name="Aken S.V."/>
            <person name="Utterback T."/>
            <person name="Reidmuller S."/>
            <person name="Feldblyum T."/>
            <person name="Hsiao J."/>
            <person name="Zismann V."/>
            <person name="Iobst S."/>
            <person name="de Vazeille A.R."/>
            <person name="Buell C.R."/>
            <person name="Ying K."/>
            <person name="Li Y."/>
            <person name="Lu T."/>
            <person name="Huang Y."/>
            <person name="Zhao Q."/>
            <person name="Feng Q."/>
            <person name="Zhang L."/>
            <person name="Zhu J."/>
            <person name="Weng Q."/>
            <person name="Mu J."/>
            <person name="Lu Y."/>
            <person name="Fan D."/>
            <person name="Liu Y."/>
            <person name="Guan J."/>
            <person name="Zhang Y."/>
            <person name="Yu S."/>
            <person name="Liu X."/>
            <person name="Zhang Y."/>
            <person name="Hong G."/>
            <person name="Han B."/>
            <person name="Choisne N."/>
            <person name="Demange N."/>
            <person name="Orjeda G."/>
            <person name="Samain S."/>
            <person name="Cattolico L."/>
            <person name="Pelletier E."/>
            <person name="Couloux A."/>
            <person name="Segurens B."/>
            <person name="Wincker P."/>
            <person name="D'Hont A."/>
            <person name="Scarpelli C."/>
            <person name="Weissenbach J."/>
            <person name="Salanoubat M."/>
            <person name="Quetier F."/>
            <person name="Yu Y."/>
            <person name="Kim H.R."/>
            <person name="Rambo T."/>
            <person name="Currie J."/>
            <person name="Collura K."/>
            <person name="Luo M."/>
            <person name="Yang T."/>
            <person name="Ammiraju J.S.S."/>
            <person name="Engler F."/>
            <person name="Soderlund C."/>
            <person name="Wing R.A."/>
            <person name="Palmer L.E."/>
            <person name="de la Bastide M."/>
            <person name="Spiegel L."/>
            <person name="Nascimento L."/>
            <person name="Zutavern T."/>
            <person name="O'Shaughnessy A."/>
            <person name="Dike S."/>
            <person name="Dedhia N."/>
            <person name="Preston R."/>
            <person name="Balija V."/>
            <person name="McCombie W.R."/>
            <person name="Chow T."/>
            <person name="Chen H."/>
            <person name="Chung M."/>
            <person name="Chen C."/>
            <person name="Shaw J."/>
            <person name="Wu H."/>
            <person name="Hsiao K."/>
            <person name="Chao Y."/>
            <person name="Chu M."/>
            <person name="Cheng C."/>
            <person name="Hour A."/>
            <person name="Lee P."/>
            <person name="Lin S."/>
            <person name="Lin Y."/>
            <person name="Liou J."/>
            <person name="Liu S."/>
            <person name="Hsing Y."/>
            <person name="Raghuvanshi S."/>
            <person name="Mohanty A."/>
            <person name="Bharti A.K."/>
            <person name="Gaur A."/>
            <person name="Gupta V."/>
            <person name="Kumar D."/>
            <person name="Ravi V."/>
            <person name="Vij S."/>
            <person name="Kapur A."/>
            <person name="Khurana P."/>
            <person name="Khurana P."/>
            <person name="Khurana J.P."/>
            <person name="Tyagi A.K."/>
            <person name="Gaikwad K."/>
            <person name="Singh A."/>
            <person name="Dalal V."/>
            <person name="Srivastava S."/>
            <person name="Dixit A."/>
            <person name="Pal A.K."/>
            <person name="Ghazi I.A."/>
            <person name="Yadav M."/>
            <person name="Pandit A."/>
            <person name="Bhargava A."/>
            <person name="Sureshbabu K."/>
            <person name="Batra K."/>
            <person name="Sharma T.R."/>
            <person name="Mohapatra T."/>
            <person name="Singh N.K."/>
            <person name="Messing J."/>
            <person name="Nelson A.B."/>
            <person name="Fuks G."/>
            <person name="Kavchok S."/>
            <person name="Keizer G."/>
            <person name="Linton E."/>
            <person name="Llaca V."/>
            <person name="Song R."/>
            <person name="Tanyolac B."/>
            <person name="Young S."/>
            <person name="Ho-Il K."/>
            <person name="Hahn J.H."/>
            <person name="Sangsakoo G."/>
            <person name="Vanavichit A."/>
            <person name="de Mattos Luiz.A.T."/>
            <person name="Zimmer P.D."/>
            <person name="Malone G."/>
            <person name="Dellagostin O."/>
            <person name="de Oliveira A.C."/>
            <person name="Bevan M."/>
            <person name="Bancroft I."/>
            <person name="Minx P."/>
            <person name="Cordum H."/>
            <person name="Wilson R."/>
            <person name="Cheng Z."/>
            <person name="Jin W."/>
            <person name="Jiang J."/>
            <person name="Leong S.A."/>
            <person name="Iwama H."/>
            <person name="Gojobori T."/>
            <person name="Itoh T."/>
            <person name="Niimura Y."/>
            <person name="Fujii Y."/>
            <person name="Habara T."/>
            <person name="Sakai H."/>
            <person name="Sato Y."/>
            <person name="Wilson G."/>
            <person name="Kumar K."/>
            <person name="McCouch S."/>
            <person name="Juretic N."/>
            <person name="Hoen D."/>
            <person name="Wright S."/>
            <person name="Bruskiewich R."/>
            <person name="Bureau T."/>
            <person name="Miyao A."/>
            <person name="Hirochika H."/>
            <person name="Nishikawa T."/>
            <person name="Kadowaki K."/>
            <person name="Sugiura M."/>
            <person name="Burr B."/>
            <person name="Sasaki T."/>
        </authorList>
    </citation>
    <scope>NUCLEOTIDE SEQUENCE [LARGE SCALE GENOMIC DNA]</scope>
    <source>
        <strain evidence="2">cv. Nipponbare</strain>
    </source>
</reference>
<evidence type="ECO:0000313" key="1">
    <source>
        <dbReference type="EMBL" id="BAT06091.1"/>
    </source>
</evidence>
<dbReference type="PaxDb" id="39947-A0A0P0XHN9"/>
<dbReference type="AlphaFoldDB" id="A0A0P0XHN9"/>
<dbReference type="InParanoid" id="A0A0P0XHN9"/>
<keyword evidence="2" id="KW-1185">Reference proteome</keyword>
<proteinExistence type="predicted"/>
<reference evidence="1 2" key="3">
    <citation type="journal article" date="2013" name="Rice">
        <title>Improvement of the Oryza sativa Nipponbare reference genome using next generation sequence and optical map data.</title>
        <authorList>
            <person name="Kawahara Y."/>
            <person name="de la Bastide M."/>
            <person name="Hamilton J.P."/>
            <person name="Kanamori H."/>
            <person name="McCombie W.R."/>
            <person name="Ouyang S."/>
            <person name="Schwartz D.C."/>
            <person name="Tanaka T."/>
            <person name="Wu J."/>
            <person name="Zhou S."/>
            <person name="Childs K.L."/>
            <person name="Davidson R.M."/>
            <person name="Lin H."/>
            <person name="Quesada-Ocampo L."/>
            <person name="Vaillancourt B."/>
            <person name="Sakai H."/>
            <person name="Lee S.S."/>
            <person name="Kim J."/>
            <person name="Numa H."/>
            <person name="Itoh T."/>
            <person name="Buell C.R."/>
            <person name="Matsumoto T."/>
        </authorList>
    </citation>
    <scope>NUCLEOTIDE SEQUENCE [LARGE SCALE GENOMIC DNA]</scope>
    <source>
        <strain evidence="2">cv. Nipponbare</strain>
    </source>
</reference>
<accession>A0A0P0XHN9</accession>
<feature type="non-terminal residue" evidence="1">
    <location>
        <position position="1"/>
    </location>
</feature>
<dbReference type="Proteomes" id="UP000059680">
    <property type="component" value="Chromosome 8"/>
</dbReference>
<evidence type="ECO:0000313" key="2">
    <source>
        <dbReference type="Proteomes" id="UP000059680"/>
    </source>
</evidence>
<dbReference type="Gramene" id="Os08t0499250-00">
    <property type="protein sequence ID" value="Os08t0499250-00"/>
    <property type="gene ID" value="Os08g0499250"/>
</dbReference>
<dbReference type="EMBL" id="AP014964">
    <property type="protein sequence ID" value="BAT06091.1"/>
    <property type="molecule type" value="Genomic_DNA"/>
</dbReference>
<reference evidence="1 2" key="2">
    <citation type="journal article" date="2013" name="Plant Cell Physiol.">
        <title>Rice Annotation Project Database (RAP-DB): an integrative and interactive database for rice genomics.</title>
        <authorList>
            <person name="Sakai H."/>
            <person name="Lee S.S."/>
            <person name="Tanaka T."/>
            <person name="Numa H."/>
            <person name="Kim J."/>
            <person name="Kawahara Y."/>
            <person name="Wakimoto H."/>
            <person name="Yang C.C."/>
            <person name="Iwamoto M."/>
            <person name="Abe T."/>
            <person name="Yamada Y."/>
            <person name="Muto A."/>
            <person name="Inokuchi H."/>
            <person name="Ikemura T."/>
            <person name="Matsumoto T."/>
            <person name="Sasaki T."/>
            <person name="Itoh T."/>
        </authorList>
    </citation>
    <scope>NUCLEOTIDE SEQUENCE [LARGE SCALE GENOMIC DNA]</scope>
    <source>
        <strain evidence="2">cv. Nipponbare</strain>
    </source>
</reference>
<gene>
    <name evidence="1" type="ordered locus">Os08g0499250</name>
    <name evidence="1" type="ORF">OSNPB_080499250</name>
</gene>
<protein>
    <submittedName>
        <fullName evidence="1">Os08g0499250 protein</fullName>
    </submittedName>
</protein>
<name>A0A0P0XHN9_ORYSJ</name>